<proteinExistence type="inferred from homology"/>
<organism evidence="8 9">
    <name type="scientific">Candidatus Kerfeldbacteria bacterium CG08_land_8_20_14_0_20_43_14</name>
    <dbReference type="NCBI Taxonomy" id="2014246"/>
    <lineage>
        <taxon>Bacteria</taxon>
        <taxon>Candidatus Kerfeldiibacteriota</taxon>
    </lineage>
</organism>
<dbReference type="EMBL" id="PEXW01000030">
    <property type="protein sequence ID" value="PIS40797.1"/>
    <property type="molecule type" value="Genomic_DNA"/>
</dbReference>
<dbReference type="Gene3D" id="3.90.550.10">
    <property type="entry name" value="Spore Coat Polysaccharide Biosynthesis Protein SpsA, Chain A"/>
    <property type="match status" value="1"/>
</dbReference>
<dbReference type="Pfam" id="PF00483">
    <property type="entry name" value="NTP_transferase"/>
    <property type="match status" value="1"/>
</dbReference>
<dbReference type="InterPro" id="IPR029044">
    <property type="entry name" value="Nucleotide-diphossugar_trans"/>
</dbReference>
<dbReference type="InterPro" id="IPR005771">
    <property type="entry name" value="GalU_uridylyltTrfase_bac/arc"/>
</dbReference>
<dbReference type="PANTHER" id="PTHR43197">
    <property type="entry name" value="UTP--GLUCOSE-1-PHOSPHATE URIDYLYLTRANSFERASE"/>
    <property type="match status" value="1"/>
</dbReference>
<evidence type="ECO:0000256" key="1">
    <source>
        <dbReference type="ARBA" id="ARBA00006890"/>
    </source>
</evidence>
<dbReference type="PANTHER" id="PTHR43197:SF1">
    <property type="entry name" value="UTP--GLUCOSE-1-PHOSPHATE URIDYLYLTRANSFERASE"/>
    <property type="match status" value="1"/>
</dbReference>
<dbReference type="AlphaFoldDB" id="A0A2H0YQM6"/>
<accession>A0A2H0YQM6</accession>
<sequence>MQKIRKAIIPAAGLGTRFLPATKSMPKEMLPIVDKPIIQYVVEEAVASGITDIIIVTSANKRPLEDHFDYPYELEKKLEKSGKLKELKEVRRIATMANYIYIRQRGPYGNASPVLSAKHIINEEPFAVLWGDEFIHANPPRLKQMIGVYEKYGKSVISAVRIPCKEDISKYGIADVEQKEDKVFRIKRIVEKPKPEEAPSNLAAHGAYILTPEIFPYLKALKPGKGGEVWLVDAINALMKDDEVYAKEIEGGEYYDTGNKFDYLRANIEFALQRDELKDKLMECLKRIVK</sequence>
<dbReference type="Proteomes" id="UP000236845">
    <property type="component" value="Unassembled WGS sequence"/>
</dbReference>
<protein>
    <recommendedName>
        <fullName evidence="2 6">UTP--glucose-1-phosphate uridylyltransferase</fullName>
        <ecNumber evidence="2 6">2.7.7.9</ecNumber>
    </recommendedName>
    <alternativeName>
        <fullName evidence="6">UDP-glucose pyrophosphorylase</fullName>
    </alternativeName>
</protein>
<comment type="catalytic activity">
    <reaction evidence="5 6">
        <text>alpha-D-glucose 1-phosphate + UTP + H(+) = UDP-alpha-D-glucose + diphosphate</text>
        <dbReference type="Rhea" id="RHEA:19889"/>
        <dbReference type="ChEBI" id="CHEBI:15378"/>
        <dbReference type="ChEBI" id="CHEBI:33019"/>
        <dbReference type="ChEBI" id="CHEBI:46398"/>
        <dbReference type="ChEBI" id="CHEBI:58601"/>
        <dbReference type="ChEBI" id="CHEBI:58885"/>
        <dbReference type="EC" id="2.7.7.9"/>
    </reaction>
</comment>
<comment type="caution">
    <text evidence="8">The sequence shown here is derived from an EMBL/GenBank/DDBJ whole genome shotgun (WGS) entry which is preliminary data.</text>
</comment>
<evidence type="ECO:0000256" key="3">
    <source>
        <dbReference type="ARBA" id="ARBA00022679"/>
    </source>
</evidence>
<dbReference type="GO" id="GO:0006011">
    <property type="term" value="P:UDP-alpha-D-glucose metabolic process"/>
    <property type="evidence" value="ECO:0007669"/>
    <property type="project" value="InterPro"/>
</dbReference>
<evidence type="ECO:0000256" key="2">
    <source>
        <dbReference type="ARBA" id="ARBA00012415"/>
    </source>
</evidence>
<dbReference type="InterPro" id="IPR005835">
    <property type="entry name" value="NTP_transferase_dom"/>
</dbReference>
<dbReference type="SUPFAM" id="SSF53448">
    <property type="entry name" value="Nucleotide-diphospho-sugar transferases"/>
    <property type="match status" value="1"/>
</dbReference>
<dbReference type="EC" id="2.7.7.9" evidence="2 6"/>
<evidence type="ECO:0000256" key="6">
    <source>
        <dbReference type="RuleBase" id="RU361259"/>
    </source>
</evidence>
<comment type="similarity">
    <text evidence="1 6">Belongs to the UDPGP type 2 family.</text>
</comment>
<dbReference type="GO" id="GO:0003983">
    <property type="term" value="F:UTP:glucose-1-phosphate uridylyltransferase activity"/>
    <property type="evidence" value="ECO:0007669"/>
    <property type="project" value="UniProtKB-EC"/>
</dbReference>
<keyword evidence="3 6" id="KW-0808">Transferase</keyword>
<dbReference type="NCBIfam" id="TIGR01099">
    <property type="entry name" value="galU"/>
    <property type="match status" value="1"/>
</dbReference>
<gene>
    <name evidence="8" type="primary">galU</name>
    <name evidence="8" type="ORF">COT26_01425</name>
</gene>
<evidence type="ECO:0000256" key="5">
    <source>
        <dbReference type="ARBA" id="ARBA00048128"/>
    </source>
</evidence>
<feature type="domain" description="Nucleotidyl transferase" evidence="7">
    <location>
        <begin position="6"/>
        <end position="268"/>
    </location>
</feature>
<evidence type="ECO:0000313" key="9">
    <source>
        <dbReference type="Proteomes" id="UP000236845"/>
    </source>
</evidence>
<dbReference type="CDD" id="cd02541">
    <property type="entry name" value="UGPase_prokaryotic"/>
    <property type="match status" value="1"/>
</dbReference>
<reference evidence="9" key="1">
    <citation type="submission" date="2017-09" db="EMBL/GenBank/DDBJ databases">
        <title>Depth-based differentiation of microbial function through sediment-hosted aquifers and enrichment of novel symbionts in the deep terrestrial subsurface.</title>
        <authorList>
            <person name="Probst A.J."/>
            <person name="Ladd B."/>
            <person name="Jarett J.K."/>
            <person name="Geller-Mcgrath D.E."/>
            <person name="Sieber C.M.K."/>
            <person name="Emerson J.B."/>
            <person name="Anantharaman K."/>
            <person name="Thomas B.C."/>
            <person name="Malmstrom R."/>
            <person name="Stieglmeier M."/>
            <person name="Klingl A."/>
            <person name="Woyke T."/>
            <person name="Ryan C.M."/>
            <person name="Banfield J.F."/>
        </authorList>
    </citation>
    <scope>NUCLEOTIDE SEQUENCE [LARGE SCALE GENOMIC DNA]</scope>
</reference>
<evidence type="ECO:0000313" key="8">
    <source>
        <dbReference type="EMBL" id="PIS40797.1"/>
    </source>
</evidence>
<evidence type="ECO:0000259" key="7">
    <source>
        <dbReference type="Pfam" id="PF00483"/>
    </source>
</evidence>
<keyword evidence="4 6" id="KW-0548">Nucleotidyltransferase</keyword>
<evidence type="ECO:0000256" key="4">
    <source>
        <dbReference type="ARBA" id="ARBA00022695"/>
    </source>
</evidence>
<name>A0A2H0YQM6_9BACT</name>